<comment type="caution">
    <text evidence="7">The sequence shown here is derived from an EMBL/GenBank/DDBJ whole genome shotgun (WGS) entry which is preliminary data.</text>
</comment>
<evidence type="ECO:0000256" key="4">
    <source>
        <dbReference type="ARBA" id="ARBA00022989"/>
    </source>
</evidence>
<organism evidence="7 8">
    <name type="scientific">Pocillopora meandrina</name>
    <dbReference type="NCBI Taxonomy" id="46732"/>
    <lineage>
        <taxon>Eukaryota</taxon>
        <taxon>Metazoa</taxon>
        <taxon>Cnidaria</taxon>
        <taxon>Anthozoa</taxon>
        <taxon>Hexacorallia</taxon>
        <taxon>Scleractinia</taxon>
        <taxon>Astrocoeniina</taxon>
        <taxon>Pocilloporidae</taxon>
        <taxon>Pocillopora</taxon>
    </lineage>
</organism>
<dbReference type="Proteomes" id="UP001159428">
    <property type="component" value="Unassembled WGS sequence"/>
</dbReference>
<protein>
    <recommendedName>
        <fullName evidence="6">SEA domain-containing protein</fullName>
    </recommendedName>
</protein>
<feature type="domain" description="SEA" evidence="6">
    <location>
        <begin position="151"/>
        <end position="222"/>
    </location>
</feature>
<evidence type="ECO:0000259" key="6">
    <source>
        <dbReference type="Pfam" id="PF01390"/>
    </source>
</evidence>
<evidence type="ECO:0000313" key="7">
    <source>
        <dbReference type="EMBL" id="CAH3105031.1"/>
    </source>
</evidence>
<dbReference type="AlphaFoldDB" id="A0AAU9WCC4"/>
<dbReference type="InterPro" id="IPR036364">
    <property type="entry name" value="SEA_dom_sf"/>
</dbReference>
<evidence type="ECO:0000256" key="3">
    <source>
        <dbReference type="ARBA" id="ARBA00022729"/>
    </source>
</evidence>
<name>A0AAU9WCC4_9CNID</name>
<keyword evidence="5" id="KW-0472">Membrane</keyword>
<comment type="subcellular location">
    <subcellularLocation>
        <location evidence="1">Membrane</location>
        <topology evidence="1">Single-pass membrane protein</topology>
    </subcellularLocation>
</comment>
<keyword evidence="4" id="KW-1133">Transmembrane helix</keyword>
<accession>A0AAU9WCC4</accession>
<dbReference type="EMBL" id="CALNXJ010000009">
    <property type="protein sequence ID" value="CAH3105031.1"/>
    <property type="molecule type" value="Genomic_DNA"/>
</dbReference>
<keyword evidence="2" id="KW-0812">Transmembrane</keyword>
<evidence type="ECO:0000256" key="5">
    <source>
        <dbReference type="ARBA" id="ARBA00023136"/>
    </source>
</evidence>
<keyword evidence="8" id="KW-1185">Reference proteome</keyword>
<gene>
    <name evidence="7" type="ORF">PMEA_00035002</name>
</gene>
<dbReference type="InterPro" id="IPR000082">
    <property type="entry name" value="SEA_dom"/>
</dbReference>
<evidence type="ECO:0000256" key="1">
    <source>
        <dbReference type="ARBA" id="ARBA00004167"/>
    </source>
</evidence>
<dbReference type="PANTHER" id="PTHR16059">
    <property type="entry name" value="ANTHRAX TOXIN RECEPTOR"/>
    <property type="match status" value="1"/>
</dbReference>
<dbReference type="Pfam" id="PF01390">
    <property type="entry name" value="SEA"/>
    <property type="match status" value="1"/>
</dbReference>
<dbReference type="PANTHER" id="PTHR16059:SF25">
    <property type="entry name" value="LYSOZYME"/>
    <property type="match status" value="1"/>
</dbReference>
<keyword evidence="3" id="KW-0732">Signal</keyword>
<proteinExistence type="predicted"/>
<dbReference type="Gene3D" id="3.30.70.960">
    <property type="entry name" value="SEA domain"/>
    <property type="match status" value="1"/>
</dbReference>
<reference evidence="7 8" key="1">
    <citation type="submission" date="2022-05" db="EMBL/GenBank/DDBJ databases">
        <authorList>
            <consortium name="Genoscope - CEA"/>
            <person name="William W."/>
        </authorList>
    </citation>
    <scope>NUCLEOTIDE SEQUENCE [LARGE SCALE GENOMIC DNA]</scope>
</reference>
<sequence>MSLQQLLYSIWIVLQMQREIFGATDCPEFTRLGCFRDSMNPRPLPTILMTDRDPSMKEYSGVSIDWAEWNDYMTDLACRCAKKTKESRFKVFGLQFYGKCCWSGVNAENTYRQDGPSQECLTIDFLKCGPQDKYCVGEQSTNFVYMLNGIVYNLTLELTNTAYDDSLSTSHAAEFIALSADFEVGILQVYEGYNFFAGVTTLRYSPAPDGMTIVHFVLEFNTLDAHLSILTKALTFGTLGKFVSLSVATKLSQIACYEAPAPSICPIPCPSLCAPSCYTSCCQQYQYP</sequence>
<dbReference type="GO" id="GO:0016020">
    <property type="term" value="C:membrane"/>
    <property type="evidence" value="ECO:0007669"/>
    <property type="project" value="UniProtKB-SubCell"/>
</dbReference>
<evidence type="ECO:0000256" key="2">
    <source>
        <dbReference type="ARBA" id="ARBA00022692"/>
    </source>
</evidence>
<evidence type="ECO:0000313" key="8">
    <source>
        <dbReference type="Proteomes" id="UP001159428"/>
    </source>
</evidence>